<name>A0AAX2JCF1_9FUSO</name>
<dbReference type="GeneID" id="78453584"/>
<accession>A0AAX2JCF1</accession>
<proteinExistence type="predicted"/>
<dbReference type="KEGG" id="ful:C4N20_02105"/>
<gene>
    <name evidence="1" type="ORF">NCTC12112_02303</name>
</gene>
<dbReference type="EMBL" id="LS483487">
    <property type="protein sequence ID" value="SQJ09399.1"/>
    <property type="molecule type" value="Genomic_DNA"/>
</dbReference>
<evidence type="ECO:0000313" key="2">
    <source>
        <dbReference type="Proteomes" id="UP000249008"/>
    </source>
</evidence>
<organism evidence="1 2">
    <name type="scientific">Fusobacterium ulcerans</name>
    <dbReference type="NCBI Taxonomy" id="861"/>
    <lineage>
        <taxon>Bacteria</taxon>
        <taxon>Fusobacteriati</taxon>
        <taxon>Fusobacteriota</taxon>
        <taxon>Fusobacteriia</taxon>
        <taxon>Fusobacteriales</taxon>
        <taxon>Fusobacteriaceae</taxon>
        <taxon>Fusobacterium</taxon>
    </lineage>
</organism>
<evidence type="ECO:0000313" key="1">
    <source>
        <dbReference type="EMBL" id="SQJ09399.1"/>
    </source>
</evidence>
<dbReference type="Proteomes" id="UP000249008">
    <property type="component" value="Chromosome 1"/>
</dbReference>
<protein>
    <submittedName>
        <fullName evidence="1">Uncharacterized protein</fullName>
    </submittedName>
</protein>
<sequence>MNIMEKYAEKTINELGKLFFEIGNEQLVPELSKHINIALEKFKEMQNEDDELNKIIIIADVDEKLFAFATGDGSELSSKEDESVFYIAKSENFNECMELIKHICFGNHPEGYLSLDSEVYHWIGDAMPDIDEDMSVTIYGGYYYGETEVDPFWES</sequence>
<dbReference type="RefSeq" id="WP_005981357.1">
    <property type="nucleotide sequence ID" value="NZ_CABKNW010000005.1"/>
</dbReference>
<dbReference type="AlphaFoldDB" id="A0AAX2JCF1"/>
<reference evidence="1 2" key="1">
    <citation type="submission" date="2018-06" db="EMBL/GenBank/DDBJ databases">
        <authorList>
            <consortium name="Pathogen Informatics"/>
            <person name="Doyle S."/>
        </authorList>
    </citation>
    <scope>NUCLEOTIDE SEQUENCE [LARGE SCALE GENOMIC DNA]</scope>
    <source>
        <strain evidence="1 2">NCTC12112</strain>
    </source>
</reference>